<feature type="non-terminal residue" evidence="2">
    <location>
        <position position="1"/>
    </location>
</feature>
<gene>
    <name evidence="2" type="ORF">C1I98_18445</name>
</gene>
<proteinExistence type="predicted"/>
<protein>
    <submittedName>
        <fullName evidence="2">Uncharacterized protein</fullName>
    </submittedName>
</protein>
<evidence type="ECO:0000313" key="2">
    <source>
        <dbReference type="EMBL" id="PZG43408.1"/>
    </source>
</evidence>
<sequence>SLIHSSNEAGSWRPDGAGREWTFSAERIPGTRPSGRHEPASFEEWIKDGRARSLAYAEKAGIAVPEIDWAVFTGGR</sequence>
<organism evidence="2 3">
    <name type="scientific">Spongiactinospora gelatinilytica</name>
    <dbReference type="NCBI Taxonomy" id="2666298"/>
    <lineage>
        <taxon>Bacteria</taxon>
        <taxon>Bacillati</taxon>
        <taxon>Actinomycetota</taxon>
        <taxon>Actinomycetes</taxon>
        <taxon>Streptosporangiales</taxon>
        <taxon>Streptosporangiaceae</taxon>
        <taxon>Spongiactinospora</taxon>
    </lineage>
</organism>
<keyword evidence="3" id="KW-1185">Reference proteome</keyword>
<dbReference type="EMBL" id="POUA01000138">
    <property type="protein sequence ID" value="PZG43408.1"/>
    <property type="molecule type" value="Genomic_DNA"/>
</dbReference>
<feature type="region of interest" description="Disordered" evidence="1">
    <location>
        <begin position="1"/>
        <end position="20"/>
    </location>
</feature>
<comment type="caution">
    <text evidence="2">The sequence shown here is derived from an EMBL/GenBank/DDBJ whole genome shotgun (WGS) entry which is preliminary data.</text>
</comment>
<evidence type="ECO:0000256" key="1">
    <source>
        <dbReference type="SAM" id="MobiDB-lite"/>
    </source>
</evidence>
<reference evidence="2 3" key="1">
    <citation type="submission" date="2018-01" db="EMBL/GenBank/DDBJ databases">
        <title>Draft genome sequence of Sphaerisporangium sp. 7K107.</title>
        <authorList>
            <person name="Sahin N."/>
            <person name="Saygin H."/>
            <person name="Ay H."/>
        </authorList>
    </citation>
    <scope>NUCLEOTIDE SEQUENCE [LARGE SCALE GENOMIC DNA]</scope>
    <source>
        <strain evidence="2 3">7K107</strain>
    </source>
</reference>
<evidence type="ECO:0000313" key="3">
    <source>
        <dbReference type="Proteomes" id="UP000248544"/>
    </source>
</evidence>
<accession>A0A2W2H1K2</accession>
<dbReference type="AlphaFoldDB" id="A0A2W2H1K2"/>
<dbReference type="Proteomes" id="UP000248544">
    <property type="component" value="Unassembled WGS sequence"/>
</dbReference>
<name>A0A2W2H1K2_9ACTN</name>